<proteinExistence type="predicted"/>
<evidence type="ECO:0000313" key="1">
    <source>
        <dbReference type="EMBL" id="CRY97747.1"/>
    </source>
</evidence>
<evidence type="ECO:0000313" key="2">
    <source>
        <dbReference type="EMBL" id="CRY97749.1"/>
    </source>
</evidence>
<accession>A0A0H5QPW3</accession>
<dbReference type="EMBL" id="LN854226">
    <property type="protein sequence ID" value="CRY97749.1"/>
    <property type="molecule type" value="Genomic_DNA"/>
</dbReference>
<name>A0A0H5QPW3_9ZZZZ</name>
<organism evidence="1">
    <name type="scientific">uncultured prokaryote</name>
    <dbReference type="NCBI Taxonomy" id="198431"/>
    <lineage>
        <taxon>unclassified sequences</taxon>
        <taxon>environmental samples</taxon>
    </lineage>
</organism>
<reference evidence="1" key="1">
    <citation type="submission" date="2015-06" db="EMBL/GenBank/DDBJ databases">
        <authorList>
            <person name="Joergensen T."/>
        </authorList>
    </citation>
    <scope>NUCLEOTIDE SEQUENCE</scope>
    <source>
        <strain evidence="1">RGFK1722</strain>
        <strain evidence="2">RGFK1723</strain>
    </source>
</reference>
<sequence>MPHPIYGVPDHALEVVQLRLSLPSRRNDHLTTAELHGMSSTKRGSLWSMTETWSWSEQQDGLQPVDAISHALLAIVQDRPVTDGGLRASLIGESTQQDHLPL</sequence>
<protein>
    <submittedName>
        <fullName evidence="1">Uncharacterized protein</fullName>
    </submittedName>
</protein>
<dbReference type="AlphaFoldDB" id="A0A0H5QPW3"/>
<dbReference type="EMBL" id="LN854225">
    <property type="protein sequence ID" value="CRY97747.1"/>
    <property type="molecule type" value="Genomic_DNA"/>
</dbReference>
<reference evidence="1" key="2">
    <citation type="submission" date="2015-07" db="EMBL/GenBank/DDBJ databases">
        <title>Plasmids, circular viruses and viroids from rat gut.</title>
        <authorList>
            <person name="Jorgensen T.J."/>
            <person name="Hansen M.A."/>
            <person name="Xu Z."/>
            <person name="Tabak M.A."/>
            <person name="Sorensen S.J."/>
            <person name="Hansen L.H."/>
        </authorList>
    </citation>
    <scope>NUCLEOTIDE SEQUENCE</scope>
    <source>
        <strain evidence="1">RGFK1722</strain>
        <strain evidence="2">RGFK1723</strain>
    </source>
</reference>